<keyword evidence="2" id="KW-1185">Reference proteome</keyword>
<gene>
    <name evidence="1" type="ORF">SAMN05444380_11953</name>
</gene>
<proteinExistence type="predicted"/>
<dbReference type="EMBL" id="FONA01000019">
    <property type="protein sequence ID" value="SFE81647.1"/>
    <property type="molecule type" value="Genomic_DNA"/>
</dbReference>
<protein>
    <submittedName>
        <fullName evidence="1">Uncharacterized protein</fullName>
    </submittedName>
</protein>
<dbReference type="AlphaFoldDB" id="A0A1I2DMF3"/>
<sequence>MDSGFSEPYLKFIEVKEFDNIKLMRNEKKNLHRRLRRYVG</sequence>
<reference evidence="1 2" key="1">
    <citation type="submission" date="2016-10" db="EMBL/GenBank/DDBJ databases">
        <authorList>
            <person name="de Groot N.N."/>
        </authorList>
    </citation>
    <scope>NUCLEOTIDE SEQUENCE [LARGE SCALE GENOMIC DNA]</scope>
    <source>
        <strain evidence="1 2">DSM 19012</strain>
    </source>
</reference>
<organism evidence="1 2">
    <name type="scientific">Thermophagus xiamenensis</name>
    <dbReference type="NCBI Taxonomy" id="385682"/>
    <lineage>
        <taxon>Bacteria</taxon>
        <taxon>Pseudomonadati</taxon>
        <taxon>Bacteroidota</taxon>
        <taxon>Bacteroidia</taxon>
        <taxon>Marinilabiliales</taxon>
        <taxon>Marinilabiliaceae</taxon>
        <taxon>Thermophagus</taxon>
    </lineage>
</organism>
<evidence type="ECO:0000313" key="2">
    <source>
        <dbReference type="Proteomes" id="UP000181976"/>
    </source>
</evidence>
<dbReference type="Proteomes" id="UP000181976">
    <property type="component" value="Unassembled WGS sequence"/>
</dbReference>
<evidence type="ECO:0000313" key="1">
    <source>
        <dbReference type="EMBL" id="SFE81647.1"/>
    </source>
</evidence>
<accession>A0A1I2DMF3</accession>
<name>A0A1I2DMF3_9BACT</name>
<dbReference type="InParanoid" id="A0A1I2DMF3"/>